<protein>
    <recommendedName>
        <fullName evidence="4">DUF2635 domain-containing protein</fullName>
    </recommendedName>
</protein>
<name>A0A1B4FYA5_9BURK</name>
<accession>A0A1B4FYA5</accession>
<evidence type="ECO:0008006" key="4">
    <source>
        <dbReference type="Google" id="ProtNLM"/>
    </source>
</evidence>
<evidence type="ECO:0000256" key="1">
    <source>
        <dbReference type="SAM" id="MobiDB-lite"/>
    </source>
</evidence>
<evidence type="ECO:0000313" key="3">
    <source>
        <dbReference type="Proteomes" id="UP000067711"/>
    </source>
</evidence>
<feature type="region of interest" description="Disordered" evidence="1">
    <location>
        <begin position="55"/>
        <end position="75"/>
    </location>
</feature>
<dbReference type="AlphaFoldDB" id="A0A1B4FYA5"/>
<proteinExistence type="predicted"/>
<evidence type="ECO:0000313" key="2">
    <source>
        <dbReference type="EMBL" id="AOJ08656.1"/>
    </source>
</evidence>
<dbReference type="Proteomes" id="UP000067711">
    <property type="component" value="Chromosome 1"/>
</dbReference>
<gene>
    <name evidence="2" type="ORF">WS71_14625</name>
</gene>
<feature type="compositionally biased region" description="Low complexity" evidence="1">
    <location>
        <begin position="55"/>
        <end position="66"/>
    </location>
</feature>
<dbReference type="EMBL" id="CP013389">
    <property type="protein sequence ID" value="AOJ08656.1"/>
    <property type="molecule type" value="Genomic_DNA"/>
</dbReference>
<reference evidence="2 3" key="1">
    <citation type="submission" date="2015-12" db="EMBL/GenBank/DDBJ databases">
        <title>Diversity of Burkholderia near neighbor genomes.</title>
        <authorList>
            <person name="Sahl J."/>
            <person name="Wagner D."/>
            <person name="Keim P."/>
        </authorList>
    </citation>
    <scope>NUCLEOTIDE SEQUENCE [LARGE SCALE GENOMIC DNA]</scope>
    <source>
        <strain evidence="2 3">BDU8</strain>
    </source>
</reference>
<dbReference type="InterPro" id="IPR024400">
    <property type="entry name" value="DUF2635"/>
</dbReference>
<sequence length="75" mass="7892">MKVKARSGLRVPKEHASRQYITDAEAVDVPDTAYYHRRVADGDLVVEAAPAVESSVDVAPSPAVESSAKKAAKGA</sequence>
<dbReference type="RefSeq" id="WP_038748619.1">
    <property type="nucleotide sequence ID" value="NZ_CP013389.1"/>
</dbReference>
<dbReference type="Pfam" id="PF10948">
    <property type="entry name" value="DUF2635"/>
    <property type="match status" value="1"/>
</dbReference>
<organism evidence="2 3">
    <name type="scientific">Burkholderia mayonis</name>
    <dbReference type="NCBI Taxonomy" id="1385591"/>
    <lineage>
        <taxon>Bacteria</taxon>
        <taxon>Pseudomonadati</taxon>
        <taxon>Pseudomonadota</taxon>
        <taxon>Betaproteobacteria</taxon>
        <taxon>Burkholderiales</taxon>
        <taxon>Burkholderiaceae</taxon>
        <taxon>Burkholderia</taxon>
        <taxon>pseudomallei group</taxon>
    </lineage>
</organism>